<evidence type="ECO:0000259" key="4">
    <source>
        <dbReference type="Pfam" id="PF00195"/>
    </source>
</evidence>
<dbReference type="InterPro" id="IPR011141">
    <property type="entry name" value="Polyketide_synthase_type-III"/>
</dbReference>
<dbReference type="Gene3D" id="3.40.47.10">
    <property type="match status" value="2"/>
</dbReference>
<name>A0A2W1LC79_9BACL</name>
<comment type="similarity">
    <text evidence="1">Belongs to the thiolase-like superfamily. Chalcone/stilbene synthases family.</text>
</comment>
<organism evidence="6 7">
    <name type="scientific">Paenibacillus sambharensis</name>
    <dbReference type="NCBI Taxonomy" id="1803190"/>
    <lineage>
        <taxon>Bacteria</taxon>
        <taxon>Bacillati</taxon>
        <taxon>Bacillota</taxon>
        <taxon>Bacilli</taxon>
        <taxon>Bacillales</taxon>
        <taxon>Paenibacillaceae</taxon>
        <taxon>Paenibacillus</taxon>
    </lineage>
</organism>
<evidence type="ECO:0000256" key="2">
    <source>
        <dbReference type="ARBA" id="ARBA00022679"/>
    </source>
</evidence>
<dbReference type="Proteomes" id="UP000249522">
    <property type="component" value="Unassembled WGS sequence"/>
</dbReference>
<evidence type="ECO:0000256" key="1">
    <source>
        <dbReference type="ARBA" id="ARBA00005531"/>
    </source>
</evidence>
<keyword evidence="2" id="KW-0808">Transferase</keyword>
<sequence>MEPGASGQEAPAILGIGTALPPHKLEQKEAAGRLAEAFGSQSDTGRWVRRLFRQCGVETRYTCEPDLLPAAAGSRYLGDPLTLKEGAPTTAERMAVYRREAVPLALQAAIGAMDSSGTEPEALTHLVTVSCTGQWLPGLETELIKQLGLRPDIMRIPLTFVGCAAGLKAIGLAGHMMAGHPGSRILIVCVELCTLHLQPSGDREALYGASFFGDGASACVIGSATRNLTPRDRGIFRLEDSRCVLFPDSEGEMTWDVGGHGFDLYLSTQIPRLLGRFVPAEVIQVLGERDRPDFWAVHPGGRGIVDIIQEMLALSDEQVHASRAVLREYGNMSSATILFVLEQIRQTLQGEGREEHTEGMAVAFGPGLTAELVRMTFIPPVSRQSIADREVAVYAPL</sequence>
<reference evidence="6 7" key="1">
    <citation type="submission" date="2018-06" db="EMBL/GenBank/DDBJ databases">
        <title>Paenibacillus imtechensis sp. nov.</title>
        <authorList>
            <person name="Pinnaka A.K."/>
            <person name="Singh H."/>
            <person name="Kaur M."/>
        </authorList>
    </citation>
    <scope>NUCLEOTIDE SEQUENCE [LARGE SCALE GENOMIC DNA]</scope>
    <source>
        <strain evidence="6 7">SMB1</strain>
    </source>
</reference>
<dbReference type="PIRSF" id="PIRSF000451">
    <property type="entry name" value="PKS_III"/>
    <property type="match status" value="1"/>
</dbReference>
<dbReference type="PANTHER" id="PTHR11877">
    <property type="entry name" value="HYDROXYMETHYLGLUTARYL-COA SYNTHASE"/>
    <property type="match status" value="1"/>
</dbReference>
<accession>A0A2W1LC79</accession>
<dbReference type="Pfam" id="PF02797">
    <property type="entry name" value="Chal_sti_synt_C"/>
    <property type="match status" value="1"/>
</dbReference>
<dbReference type="InterPro" id="IPR001099">
    <property type="entry name" value="Chalcone/stilbene_synt_N"/>
</dbReference>
<dbReference type="SUPFAM" id="SSF53901">
    <property type="entry name" value="Thiolase-like"/>
    <property type="match status" value="2"/>
</dbReference>
<gene>
    <name evidence="6" type="ORF">DNH61_08545</name>
</gene>
<dbReference type="PANTHER" id="PTHR11877:SF46">
    <property type="entry name" value="TYPE III POLYKETIDE SYNTHASE A"/>
    <property type="match status" value="1"/>
</dbReference>
<dbReference type="GO" id="GO:0016747">
    <property type="term" value="F:acyltransferase activity, transferring groups other than amino-acyl groups"/>
    <property type="evidence" value="ECO:0007669"/>
    <property type="project" value="InterPro"/>
</dbReference>
<keyword evidence="7" id="KW-1185">Reference proteome</keyword>
<feature type="active site" description="Acyl-thioester intermediate" evidence="3">
    <location>
        <position position="163"/>
    </location>
</feature>
<protein>
    <submittedName>
        <fullName evidence="6">Type III polyketide synthase</fullName>
    </submittedName>
</protein>
<evidence type="ECO:0000256" key="3">
    <source>
        <dbReference type="PIRSR" id="PIRSR000451-1"/>
    </source>
</evidence>
<evidence type="ECO:0000259" key="5">
    <source>
        <dbReference type="Pfam" id="PF02797"/>
    </source>
</evidence>
<comment type="caution">
    <text evidence="6">The sequence shown here is derived from an EMBL/GenBank/DDBJ whole genome shotgun (WGS) entry which is preliminary data.</text>
</comment>
<dbReference type="InterPro" id="IPR016039">
    <property type="entry name" value="Thiolase-like"/>
</dbReference>
<dbReference type="EMBL" id="QKRB01000041">
    <property type="protein sequence ID" value="PZD96319.1"/>
    <property type="molecule type" value="Genomic_DNA"/>
</dbReference>
<proteinExistence type="inferred from homology"/>
<dbReference type="Pfam" id="PF00195">
    <property type="entry name" value="Chal_sti_synt_N"/>
    <property type="match status" value="1"/>
</dbReference>
<feature type="domain" description="Chalcone/stilbene synthase N-terminal" evidence="4">
    <location>
        <begin position="12"/>
        <end position="223"/>
    </location>
</feature>
<dbReference type="GO" id="GO:0030639">
    <property type="term" value="P:polyketide biosynthetic process"/>
    <property type="evidence" value="ECO:0007669"/>
    <property type="project" value="TreeGrafter"/>
</dbReference>
<dbReference type="CDD" id="cd00831">
    <property type="entry name" value="CHS_like"/>
    <property type="match status" value="1"/>
</dbReference>
<evidence type="ECO:0000313" key="6">
    <source>
        <dbReference type="EMBL" id="PZD96319.1"/>
    </source>
</evidence>
<feature type="domain" description="Chalcone/stilbene synthase C-terminal" evidence="5">
    <location>
        <begin position="244"/>
        <end position="375"/>
    </location>
</feature>
<evidence type="ECO:0000313" key="7">
    <source>
        <dbReference type="Proteomes" id="UP000249522"/>
    </source>
</evidence>
<dbReference type="InterPro" id="IPR012328">
    <property type="entry name" value="Chalcone/stilbene_synt_C"/>
</dbReference>
<dbReference type="OrthoDB" id="9786288at2"/>
<dbReference type="AlphaFoldDB" id="A0A2W1LC79"/>